<gene>
    <name evidence="6" type="ORF">F0U60_07920</name>
</gene>
<dbReference type="Gene3D" id="2.60.40.710">
    <property type="entry name" value="Endoglucanase-like"/>
    <property type="match status" value="1"/>
</dbReference>
<keyword evidence="7" id="KW-1185">Reference proteome</keyword>
<dbReference type="GO" id="GO:0016787">
    <property type="term" value="F:hydrolase activity"/>
    <property type="evidence" value="ECO:0007669"/>
    <property type="project" value="UniProtKB-KW"/>
</dbReference>
<dbReference type="PROSITE" id="PS51172">
    <property type="entry name" value="CBM3"/>
    <property type="match status" value="1"/>
</dbReference>
<feature type="compositionally biased region" description="Gly residues" evidence="2">
    <location>
        <begin position="181"/>
        <end position="193"/>
    </location>
</feature>
<evidence type="ECO:0000256" key="2">
    <source>
        <dbReference type="SAM" id="MobiDB-lite"/>
    </source>
</evidence>
<evidence type="ECO:0000259" key="4">
    <source>
        <dbReference type="PROSITE" id="PS51172"/>
    </source>
</evidence>
<dbReference type="Proteomes" id="UP001611383">
    <property type="component" value="Chromosome"/>
</dbReference>
<feature type="domain" description="CBM3" evidence="4">
    <location>
        <begin position="26"/>
        <end position="174"/>
    </location>
</feature>
<evidence type="ECO:0000313" key="6">
    <source>
        <dbReference type="EMBL" id="WNG44029.1"/>
    </source>
</evidence>
<dbReference type="SUPFAM" id="SSF49384">
    <property type="entry name" value="Carbohydrate-binding domain"/>
    <property type="match status" value="1"/>
</dbReference>
<dbReference type="EMBL" id="CP043494">
    <property type="protein sequence ID" value="WNG44029.1"/>
    <property type="molecule type" value="Genomic_DNA"/>
</dbReference>
<dbReference type="InterPro" id="IPR008965">
    <property type="entry name" value="CBM2/CBM3_carb-bd_dom_sf"/>
</dbReference>
<dbReference type="SMART" id="SM01067">
    <property type="entry name" value="CBM_3"/>
    <property type="match status" value="1"/>
</dbReference>
<dbReference type="InterPro" id="IPR000757">
    <property type="entry name" value="Beta-glucanase-like"/>
</dbReference>
<dbReference type="CDD" id="cd00413">
    <property type="entry name" value="Glyco_hydrolase_16"/>
    <property type="match status" value="1"/>
</dbReference>
<feature type="chain" id="PRO_5045505794" evidence="3">
    <location>
        <begin position="20"/>
        <end position="455"/>
    </location>
</feature>
<dbReference type="PROSITE" id="PS51762">
    <property type="entry name" value="GH16_2"/>
    <property type="match status" value="1"/>
</dbReference>
<dbReference type="InterPro" id="IPR013320">
    <property type="entry name" value="ConA-like_dom_sf"/>
</dbReference>
<dbReference type="Pfam" id="PF00942">
    <property type="entry name" value="CBM_3"/>
    <property type="match status" value="1"/>
</dbReference>
<dbReference type="InterPro" id="IPR001956">
    <property type="entry name" value="CBM3"/>
</dbReference>
<comment type="similarity">
    <text evidence="1">Belongs to the glycosyl hydrolase 16 family.</text>
</comment>
<evidence type="ECO:0000256" key="3">
    <source>
        <dbReference type="SAM" id="SignalP"/>
    </source>
</evidence>
<evidence type="ECO:0000259" key="5">
    <source>
        <dbReference type="PROSITE" id="PS51762"/>
    </source>
</evidence>
<reference evidence="6 7" key="1">
    <citation type="submission" date="2019-08" db="EMBL/GenBank/DDBJ databases">
        <title>Archangium and Cystobacter genomes.</title>
        <authorList>
            <person name="Chen I.-C.K."/>
            <person name="Wielgoss S."/>
        </authorList>
    </citation>
    <scope>NUCLEOTIDE SEQUENCE [LARGE SCALE GENOMIC DNA]</scope>
    <source>
        <strain evidence="6 7">Cbm 6</strain>
    </source>
</reference>
<name>A0ABY9WLJ3_9BACT</name>
<feature type="signal peptide" evidence="3">
    <location>
        <begin position="1"/>
        <end position="19"/>
    </location>
</feature>
<dbReference type="SUPFAM" id="SSF49899">
    <property type="entry name" value="Concanavalin A-like lectins/glucanases"/>
    <property type="match status" value="1"/>
</dbReference>
<keyword evidence="3" id="KW-0732">Signal</keyword>
<accession>A0ABY9WLJ3</accession>
<dbReference type="RefSeq" id="WP_395816051.1">
    <property type="nucleotide sequence ID" value="NZ_CP043494.1"/>
</dbReference>
<organism evidence="6 7">
    <name type="scientific">Archangium minus</name>
    <dbReference type="NCBI Taxonomy" id="83450"/>
    <lineage>
        <taxon>Bacteria</taxon>
        <taxon>Pseudomonadati</taxon>
        <taxon>Myxococcota</taxon>
        <taxon>Myxococcia</taxon>
        <taxon>Myxococcales</taxon>
        <taxon>Cystobacterineae</taxon>
        <taxon>Archangiaceae</taxon>
        <taxon>Archangium</taxon>
    </lineage>
</organism>
<protein>
    <submittedName>
        <fullName evidence="6">Hydrolase</fullName>
    </submittedName>
</protein>
<proteinExistence type="inferred from homology"/>
<sequence length="455" mass="48822">MKTIWKPSLLALLSLVVPAGESLAGTADFTVQYQNYNAAGPNDDIVEAGIQLRNNTAASIPLSSVVVRYWFTNNGRTPSPACWWWKTADCAGITLTSGSVSATGADQYVEVRFTSAAGSLAPGETSVPIDLGITFGASVNETDDYSYGNQTSFANWSKITVHDAGSAPLSGLRGGTPPSASGGGDGGGGDGGGTVSAEFFDDFSYTSTADAGFQSWWQLRNYAGGPGVSGAQWLPSNASLVNDGTTSNRLLRLRGSTNGTASGTTQVEVLSKAQKFRYGTYASRFRFNDATLSGPRLFGDKYVETFFTITPYSSPNYSEQDYEYLPNGGWGQGNTSTMFLTSWDRNKGSRSNQVSASHAGWHTLVLHVSPSGIVYYIDGVQRASHGPEYAPTIGQYIAYQLWFIELDTSNNTSRTYYEDADWVYFAKDVLLSPNQVEAKVSGFRSAAVTRKDTVP</sequence>
<evidence type="ECO:0000256" key="1">
    <source>
        <dbReference type="ARBA" id="ARBA00006865"/>
    </source>
</evidence>
<dbReference type="InterPro" id="IPR036966">
    <property type="entry name" value="CBM3_sf"/>
</dbReference>
<evidence type="ECO:0000313" key="7">
    <source>
        <dbReference type="Proteomes" id="UP001611383"/>
    </source>
</evidence>
<feature type="region of interest" description="Disordered" evidence="2">
    <location>
        <begin position="167"/>
        <end position="193"/>
    </location>
</feature>
<dbReference type="Gene3D" id="2.60.120.200">
    <property type="match status" value="1"/>
</dbReference>
<feature type="domain" description="GH16" evidence="5">
    <location>
        <begin position="162"/>
        <end position="429"/>
    </location>
</feature>
<keyword evidence="6" id="KW-0378">Hydrolase</keyword>